<name>A0ABU9Z4T0_9HYPH</name>
<keyword evidence="2" id="KW-1185">Reference proteome</keyword>
<comment type="caution">
    <text evidence="1">The sequence shown here is derived from an EMBL/GenBank/DDBJ whole genome shotgun (WGS) entry which is preliminary data.</text>
</comment>
<dbReference type="EMBL" id="JAQYXL010000001">
    <property type="protein sequence ID" value="MEN3226263.1"/>
    <property type="molecule type" value="Genomic_DNA"/>
</dbReference>
<dbReference type="InterPro" id="IPR009057">
    <property type="entry name" value="Homeodomain-like_sf"/>
</dbReference>
<proteinExistence type="predicted"/>
<organism evidence="1 2">
    <name type="scientific">Methylorubrum rhodesianum</name>
    <dbReference type="NCBI Taxonomy" id="29427"/>
    <lineage>
        <taxon>Bacteria</taxon>
        <taxon>Pseudomonadati</taxon>
        <taxon>Pseudomonadota</taxon>
        <taxon>Alphaproteobacteria</taxon>
        <taxon>Hyphomicrobiales</taxon>
        <taxon>Methylobacteriaceae</taxon>
        <taxon>Methylorubrum</taxon>
    </lineage>
</organism>
<dbReference type="RefSeq" id="WP_200671015.1">
    <property type="nucleotide sequence ID" value="NZ_JACWCW010000032.1"/>
</dbReference>
<dbReference type="Pfam" id="PF13565">
    <property type="entry name" value="HTH_32"/>
    <property type="match status" value="1"/>
</dbReference>
<sequence>MAGALTIRRDVMCAEDLRKLAKCESSWRTAARMLAIANAMNGMSRADAARLAGLERQALRKAVLRFNSEGLTGLKDRPSPGRPPILCRAEQALLRARLARRYSEDEDEDWTLPRLCAWIEATFGKRLHRTSLSRLLRTLDVSVPRYRSKKIHSVRQSSKEAGEASNPS</sequence>
<dbReference type="Proteomes" id="UP001404845">
    <property type="component" value="Unassembled WGS sequence"/>
</dbReference>
<gene>
    <name evidence="1" type="ORF">PUR21_00985</name>
</gene>
<dbReference type="SUPFAM" id="SSF46689">
    <property type="entry name" value="Homeodomain-like"/>
    <property type="match status" value="1"/>
</dbReference>
<protein>
    <submittedName>
        <fullName evidence="1">Helix-turn-helix domain-containing protein</fullName>
    </submittedName>
</protein>
<evidence type="ECO:0000313" key="2">
    <source>
        <dbReference type="Proteomes" id="UP001404845"/>
    </source>
</evidence>
<evidence type="ECO:0000313" key="1">
    <source>
        <dbReference type="EMBL" id="MEN3226263.1"/>
    </source>
</evidence>
<accession>A0ABU9Z4T0</accession>
<reference evidence="1 2" key="1">
    <citation type="journal article" date="2023" name="PLoS ONE">
        <title>Complete genome assembly of Hawai'i environmental nontuberculous mycobacteria reveals unexpected co-isolation with methylobacteria.</title>
        <authorList>
            <person name="Hendrix J."/>
            <person name="Epperson L.E."/>
            <person name="Tong E.I."/>
            <person name="Chan Y.L."/>
            <person name="Hasan N.A."/>
            <person name="Dawrs S.N."/>
            <person name="Norton G.J."/>
            <person name="Virdi R."/>
            <person name="Crooks J.L."/>
            <person name="Chan E.D."/>
            <person name="Honda J.R."/>
            <person name="Strong M."/>
        </authorList>
    </citation>
    <scope>NUCLEOTIDE SEQUENCE [LARGE SCALE GENOMIC DNA]</scope>
    <source>
        <strain evidence="1 2">NJH_HI01</strain>
    </source>
</reference>